<accession>A0A9Q1GTN1</accession>
<name>A0A9Q1GTN1_9CARY</name>
<comment type="caution">
    <text evidence="2">The sequence shown here is derived from an EMBL/GenBank/DDBJ whole genome shotgun (WGS) entry which is preliminary data.</text>
</comment>
<evidence type="ECO:0000313" key="2">
    <source>
        <dbReference type="EMBL" id="KAJ8425176.1"/>
    </source>
</evidence>
<proteinExistence type="predicted"/>
<feature type="region of interest" description="Disordered" evidence="1">
    <location>
        <begin position="133"/>
        <end position="158"/>
    </location>
</feature>
<evidence type="ECO:0000256" key="1">
    <source>
        <dbReference type="SAM" id="MobiDB-lite"/>
    </source>
</evidence>
<keyword evidence="3" id="KW-1185">Reference proteome</keyword>
<feature type="region of interest" description="Disordered" evidence="1">
    <location>
        <begin position="1"/>
        <end position="24"/>
    </location>
</feature>
<evidence type="ECO:0000313" key="3">
    <source>
        <dbReference type="Proteomes" id="UP001153076"/>
    </source>
</evidence>
<reference evidence="2" key="1">
    <citation type="submission" date="2022-04" db="EMBL/GenBank/DDBJ databases">
        <title>Carnegiea gigantea Genome sequencing and assembly v2.</title>
        <authorList>
            <person name="Copetti D."/>
            <person name="Sanderson M.J."/>
            <person name="Burquez A."/>
            <person name="Wojciechowski M.F."/>
        </authorList>
    </citation>
    <scope>NUCLEOTIDE SEQUENCE</scope>
    <source>
        <strain evidence="2">SGP5-SGP5p</strain>
        <tissue evidence="2">Aerial part</tissue>
    </source>
</reference>
<dbReference type="Proteomes" id="UP001153076">
    <property type="component" value="Unassembled WGS sequence"/>
</dbReference>
<organism evidence="2 3">
    <name type="scientific">Carnegiea gigantea</name>
    <dbReference type="NCBI Taxonomy" id="171969"/>
    <lineage>
        <taxon>Eukaryota</taxon>
        <taxon>Viridiplantae</taxon>
        <taxon>Streptophyta</taxon>
        <taxon>Embryophyta</taxon>
        <taxon>Tracheophyta</taxon>
        <taxon>Spermatophyta</taxon>
        <taxon>Magnoliopsida</taxon>
        <taxon>eudicotyledons</taxon>
        <taxon>Gunneridae</taxon>
        <taxon>Pentapetalae</taxon>
        <taxon>Caryophyllales</taxon>
        <taxon>Cactineae</taxon>
        <taxon>Cactaceae</taxon>
        <taxon>Cactoideae</taxon>
        <taxon>Echinocereeae</taxon>
        <taxon>Carnegiea</taxon>
    </lineage>
</organism>
<dbReference type="EMBL" id="JAKOGI010001525">
    <property type="protein sequence ID" value="KAJ8425176.1"/>
    <property type="molecule type" value="Genomic_DNA"/>
</dbReference>
<protein>
    <submittedName>
        <fullName evidence="2">Uncharacterized protein</fullName>
    </submittedName>
</protein>
<gene>
    <name evidence="2" type="ORF">Cgig2_003244</name>
</gene>
<dbReference type="AlphaFoldDB" id="A0A9Q1GTN1"/>
<feature type="compositionally biased region" description="Low complexity" evidence="1">
    <location>
        <begin position="62"/>
        <end position="72"/>
    </location>
</feature>
<feature type="region of interest" description="Disordered" evidence="1">
    <location>
        <begin position="57"/>
        <end position="80"/>
    </location>
</feature>
<sequence length="254" mass="28048">MADTQLKALKQGDQGKHGQLRIPKGAWHLSGSELRGNLVDRPFAERFVKPEQLGEVVKQMRSSASPSPSEGSNTNQHADTPLYASKLRAFKGMRGLYKAGILRELLKLSKPSRKPTIASLLLGLSQYPTHPRAWEPGENESSHPCYSKVGGSDERIPSPPRSVGWTLNCFLRKRGGGDRNCCGPEGKKDNDVDRNTKIITTIIKGIDDNELNTGHTKAQIRKLSPIVETKELKPLMTNHNIWSEGHTSLTNPSQ</sequence>